<dbReference type="Pfam" id="PF17836">
    <property type="entry name" value="PglD_N"/>
    <property type="match status" value="1"/>
</dbReference>
<dbReference type="NCBIfam" id="TIGR03570">
    <property type="entry name" value="NeuD_NnaD"/>
    <property type="match status" value="1"/>
</dbReference>
<dbReference type="Gene3D" id="3.40.50.20">
    <property type="match status" value="1"/>
</dbReference>
<proteinExistence type="inferred from homology"/>
<evidence type="ECO:0000256" key="2">
    <source>
        <dbReference type="ARBA" id="ARBA00022679"/>
    </source>
</evidence>
<dbReference type="InterPro" id="IPR001451">
    <property type="entry name" value="Hexapep"/>
</dbReference>
<organism evidence="6 7">
    <name type="scientific">Flavobacterium nakdongensis</name>
    <dbReference type="NCBI Taxonomy" id="3073563"/>
    <lineage>
        <taxon>Bacteria</taxon>
        <taxon>Pseudomonadati</taxon>
        <taxon>Bacteroidota</taxon>
        <taxon>Flavobacteriia</taxon>
        <taxon>Flavobacteriales</taxon>
        <taxon>Flavobacteriaceae</taxon>
        <taxon>Flavobacterium</taxon>
    </lineage>
</organism>
<name>A0ABY9RBF1_9FLAO</name>
<keyword evidence="7" id="KW-1185">Reference proteome</keyword>
<dbReference type="InterPro" id="IPR050179">
    <property type="entry name" value="Trans_hexapeptide_repeat"/>
</dbReference>
<keyword evidence="3" id="KW-0677">Repeat</keyword>
<dbReference type="PANTHER" id="PTHR43300">
    <property type="entry name" value="ACETYLTRANSFERASE"/>
    <property type="match status" value="1"/>
</dbReference>
<evidence type="ECO:0000256" key="3">
    <source>
        <dbReference type="ARBA" id="ARBA00022737"/>
    </source>
</evidence>
<dbReference type="RefSeq" id="WP_309532874.1">
    <property type="nucleotide sequence ID" value="NZ_CP133721.1"/>
</dbReference>
<dbReference type="InterPro" id="IPR020019">
    <property type="entry name" value="AcTrfase_PglD-like"/>
</dbReference>
<evidence type="ECO:0000313" key="6">
    <source>
        <dbReference type="EMBL" id="WMW78577.1"/>
    </source>
</evidence>
<dbReference type="PROSITE" id="PS00101">
    <property type="entry name" value="HEXAPEP_TRANSFERASES"/>
    <property type="match status" value="1"/>
</dbReference>
<dbReference type="EMBL" id="CP133721">
    <property type="protein sequence ID" value="WMW78577.1"/>
    <property type="molecule type" value="Genomic_DNA"/>
</dbReference>
<feature type="domain" description="PglD N-terminal" evidence="5">
    <location>
        <begin position="2"/>
        <end position="81"/>
    </location>
</feature>
<dbReference type="Pfam" id="PF00132">
    <property type="entry name" value="Hexapep"/>
    <property type="match status" value="1"/>
</dbReference>
<dbReference type="InterPro" id="IPR011004">
    <property type="entry name" value="Trimer_LpxA-like_sf"/>
</dbReference>
<sequence>MLIIGAKGFAKEVLEIFKQKSELDNLYFYDDVNDDMGNILYGTFPVLKSLEEAQKLFLEIDPRFTIGIGNPILRYKLYKKFEEIGGKFTSVISPFAHIGSYGNTIEEGSNIMTNAILTNDIHVGKGGLINLSCTVGHDVLIDDFVELCPDVNISGNCKIGKFTFIGTNSTILPTIEIGSNVIVAAGSVVTRNIPDNCMVAGIPAVIKKELPPIE</sequence>
<dbReference type="CDD" id="cd03360">
    <property type="entry name" value="LbH_AT_putative"/>
    <property type="match status" value="1"/>
</dbReference>
<protein>
    <submittedName>
        <fullName evidence="6">Acetyltransferase</fullName>
    </submittedName>
</protein>
<evidence type="ECO:0000256" key="1">
    <source>
        <dbReference type="ARBA" id="ARBA00007274"/>
    </source>
</evidence>
<dbReference type="SUPFAM" id="SSF51161">
    <property type="entry name" value="Trimeric LpxA-like enzymes"/>
    <property type="match status" value="1"/>
</dbReference>
<accession>A0ABY9RBF1</accession>
<dbReference type="Gene3D" id="2.160.10.10">
    <property type="entry name" value="Hexapeptide repeat proteins"/>
    <property type="match status" value="1"/>
</dbReference>
<reference evidence="6" key="1">
    <citation type="submission" date="2023-09" db="EMBL/GenBank/DDBJ databases">
        <title>Flavobacterium sp. 20NA77.7 isolated from freshwater.</title>
        <authorList>
            <person name="Le V."/>
            <person name="Ko S.-R."/>
            <person name="Ahn C.-Y."/>
            <person name="Oh H.-M."/>
        </authorList>
    </citation>
    <scope>NUCLEOTIDE SEQUENCE</scope>
    <source>
        <strain evidence="6">20NA77.7</strain>
    </source>
</reference>
<dbReference type="InterPro" id="IPR018357">
    <property type="entry name" value="Hexapep_transf_CS"/>
</dbReference>
<dbReference type="Proteomes" id="UP001180481">
    <property type="component" value="Chromosome"/>
</dbReference>
<dbReference type="InterPro" id="IPR041561">
    <property type="entry name" value="PglD_N"/>
</dbReference>
<comment type="similarity">
    <text evidence="1">Belongs to the transferase hexapeptide repeat family.</text>
</comment>
<keyword evidence="2" id="KW-0808">Transferase</keyword>
<evidence type="ECO:0000256" key="4">
    <source>
        <dbReference type="ARBA" id="ARBA00023315"/>
    </source>
</evidence>
<evidence type="ECO:0000259" key="5">
    <source>
        <dbReference type="Pfam" id="PF17836"/>
    </source>
</evidence>
<keyword evidence="4" id="KW-0012">Acyltransferase</keyword>
<dbReference type="PANTHER" id="PTHR43300:SF7">
    <property type="entry name" value="UDP-N-ACETYLBACILLOSAMINE N-ACETYLTRANSFERASE"/>
    <property type="match status" value="1"/>
</dbReference>
<evidence type="ECO:0000313" key="7">
    <source>
        <dbReference type="Proteomes" id="UP001180481"/>
    </source>
</evidence>
<gene>
    <name evidence="6" type="ORF">RF683_03810</name>
</gene>